<evidence type="ECO:0000256" key="1">
    <source>
        <dbReference type="ARBA" id="ARBA00000085"/>
    </source>
</evidence>
<dbReference type="InterPro" id="IPR036097">
    <property type="entry name" value="HisK_dim/P_sf"/>
</dbReference>
<dbReference type="Pfam" id="PF00512">
    <property type="entry name" value="HisKA"/>
    <property type="match status" value="1"/>
</dbReference>
<dbReference type="GO" id="GO:0000155">
    <property type="term" value="F:phosphorelay sensor kinase activity"/>
    <property type="evidence" value="ECO:0007669"/>
    <property type="project" value="InterPro"/>
</dbReference>
<dbReference type="Gene3D" id="3.30.565.10">
    <property type="entry name" value="Histidine kinase-like ATPase, C-terminal domain"/>
    <property type="match status" value="1"/>
</dbReference>
<sequence>MSFLLGPIVGFAQTAEQQRHLDSLLVRNQSYNRIDSTKVKILTDVYRQYMRIKDADRMEDYVNRTIQLAQQLKLNTFSAMAYYRRGLFYHGRSDYIKAEANYEHAISEFDLVKNLDMIAGTYLNMGAMYANIPDYAKSLEVNQKAIAIYDKLGNDLDMASCYTNISSIYQDLGKASQSLVYLQMALKVFAKDEPNGRGVAVVQNLIGAAYLDAPKDELLKMGTTVKDRLQIALSNFEKSLTISESLGENGLIASNKQQIGNVYNELGNDDLALKSYQKAIQISKVGDDKNLYADCLYALGSFYLKRKDYENALVLYSNSYEIAKQNNLLEIKKQAAFGLSEIYENLDRYDESLAFYKEYIIVKDQIFNKDKEREITRRQMQIDFGFKEKDYQFKQKITDVELQKQVLLAKQQQQELFLKQQELALSDKEKTLQRLTFLKKQVDLEIDREVQKNKFERAKLQSKYETSLRDRQIIKQDEQIKFDWRVKIFLTVAITLVLLTALVIFLNQRKTTRLNKIISSQKRELEQLGRVKDRIFSVVSHDLRTPVNSIISFIQLLEGGTIEQEKLTKYASSLRNNLSYTSTMMENLLNWAASQMQGFNPHLESLDIEKVIAEVTRSMQDLANQKGISLNNNIEKFVTCKADHNMLSLVIRNLLSNAIKFTDKGGKITIDAIIVAENLEIKIIDTGIGLKTAQINHFNKPGYLGAGVSSLGTNNEKGTGLGLMLCRTFVGLMEGEIQVQPNPTGGTIFTIILPR</sequence>
<dbReference type="InterPro" id="IPR005467">
    <property type="entry name" value="His_kinase_dom"/>
</dbReference>
<organism evidence="10 11">
    <name type="scientific">Pedobacter agri</name>
    <dbReference type="NCBI Taxonomy" id="454586"/>
    <lineage>
        <taxon>Bacteria</taxon>
        <taxon>Pseudomonadati</taxon>
        <taxon>Bacteroidota</taxon>
        <taxon>Sphingobacteriia</taxon>
        <taxon>Sphingobacteriales</taxon>
        <taxon>Sphingobacteriaceae</taxon>
        <taxon>Pedobacter</taxon>
    </lineage>
</organism>
<feature type="repeat" description="TPR" evidence="7">
    <location>
        <begin position="293"/>
        <end position="326"/>
    </location>
</feature>
<dbReference type="InterPro" id="IPR050736">
    <property type="entry name" value="Sensor_HK_Regulatory"/>
</dbReference>
<dbReference type="AlphaFoldDB" id="A0A9X3IA39"/>
<keyword evidence="6" id="KW-0902">Two-component regulatory system</keyword>
<keyword evidence="11" id="KW-1185">Reference proteome</keyword>
<dbReference type="RefSeq" id="WP_266270478.1">
    <property type="nucleotide sequence ID" value="NZ_JAPJUH010000005.1"/>
</dbReference>
<dbReference type="Pfam" id="PF13424">
    <property type="entry name" value="TPR_12"/>
    <property type="match status" value="2"/>
</dbReference>
<dbReference type="InterPro" id="IPR003594">
    <property type="entry name" value="HATPase_dom"/>
</dbReference>
<dbReference type="EMBL" id="JAPJUH010000005">
    <property type="protein sequence ID" value="MCX3266517.1"/>
    <property type="molecule type" value="Genomic_DNA"/>
</dbReference>
<evidence type="ECO:0000256" key="5">
    <source>
        <dbReference type="ARBA" id="ARBA00022777"/>
    </source>
</evidence>
<dbReference type="Gene3D" id="1.10.287.130">
    <property type="match status" value="1"/>
</dbReference>
<dbReference type="InterPro" id="IPR003661">
    <property type="entry name" value="HisK_dim/P_dom"/>
</dbReference>
<dbReference type="SUPFAM" id="SSF55874">
    <property type="entry name" value="ATPase domain of HSP90 chaperone/DNA topoisomerase II/histidine kinase"/>
    <property type="match status" value="1"/>
</dbReference>
<keyword evidence="8" id="KW-1133">Transmembrane helix</keyword>
<dbReference type="SMART" id="SM00387">
    <property type="entry name" value="HATPase_c"/>
    <property type="match status" value="1"/>
</dbReference>
<dbReference type="InterPro" id="IPR019734">
    <property type="entry name" value="TPR_rpt"/>
</dbReference>
<dbReference type="EC" id="2.7.13.3" evidence="2"/>
<feature type="domain" description="Histidine kinase" evidence="9">
    <location>
        <begin position="538"/>
        <end position="755"/>
    </location>
</feature>
<keyword evidence="8" id="KW-0472">Membrane</keyword>
<dbReference type="PROSITE" id="PS50109">
    <property type="entry name" value="HIS_KIN"/>
    <property type="match status" value="1"/>
</dbReference>
<dbReference type="SMART" id="SM00388">
    <property type="entry name" value="HisKA"/>
    <property type="match status" value="1"/>
</dbReference>
<feature type="repeat" description="TPR" evidence="7">
    <location>
        <begin position="119"/>
        <end position="152"/>
    </location>
</feature>
<dbReference type="InterPro" id="IPR011990">
    <property type="entry name" value="TPR-like_helical_dom_sf"/>
</dbReference>
<evidence type="ECO:0000256" key="3">
    <source>
        <dbReference type="ARBA" id="ARBA00022553"/>
    </source>
</evidence>
<comment type="caution">
    <text evidence="10">The sequence shown here is derived from an EMBL/GenBank/DDBJ whole genome shotgun (WGS) entry which is preliminary data.</text>
</comment>
<accession>A0A9X3IA39</accession>
<evidence type="ECO:0000313" key="11">
    <source>
        <dbReference type="Proteomes" id="UP001142592"/>
    </source>
</evidence>
<dbReference type="CDD" id="cd00082">
    <property type="entry name" value="HisKA"/>
    <property type="match status" value="1"/>
</dbReference>
<dbReference type="Pfam" id="PF02518">
    <property type="entry name" value="HATPase_c"/>
    <property type="match status" value="1"/>
</dbReference>
<proteinExistence type="predicted"/>
<dbReference type="SUPFAM" id="SSF47384">
    <property type="entry name" value="Homodimeric domain of signal transducing histidine kinase"/>
    <property type="match status" value="1"/>
</dbReference>
<feature type="transmembrane region" description="Helical" evidence="8">
    <location>
        <begin position="488"/>
        <end position="506"/>
    </location>
</feature>
<evidence type="ECO:0000256" key="4">
    <source>
        <dbReference type="ARBA" id="ARBA00022679"/>
    </source>
</evidence>
<feature type="repeat" description="TPR" evidence="7">
    <location>
        <begin position="253"/>
        <end position="286"/>
    </location>
</feature>
<dbReference type="Proteomes" id="UP001142592">
    <property type="component" value="Unassembled WGS sequence"/>
</dbReference>
<keyword evidence="5" id="KW-0418">Kinase</keyword>
<dbReference type="Gene3D" id="1.25.40.10">
    <property type="entry name" value="Tetratricopeptide repeat domain"/>
    <property type="match status" value="2"/>
</dbReference>
<protein>
    <recommendedName>
        <fullName evidence="2">histidine kinase</fullName>
        <ecNumber evidence="2">2.7.13.3</ecNumber>
    </recommendedName>
</protein>
<evidence type="ECO:0000256" key="8">
    <source>
        <dbReference type="SAM" id="Phobius"/>
    </source>
</evidence>
<comment type="catalytic activity">
    <reaction evidence="1">
        <text>ATP + protein L-histidine = ADP + protein N-phospho-L-histidine.</text>
        <dbReference type="EC" id="2.7.13.3"/>
    </reaction>
</comment>
<dbReference type="PROSITE" id="PS50005">
    <property type="entry name" value="TPR"/>
    <property type="match status" value="3"/>
</dbReference>
<evidence type="ECO:0000256" key="6">
    <source>
        <dbReference type="ARBA" id="ARBA00023012"/>
    </source>
</evidence>
<dbReference type="InterPro" id="IPR004358">
    <property type="entry name" value="Sig_transdc_His_kin-like_C"/>
</dbReference>
<gene>
    <name evidence="10" type="ORF">OQZ29_17295</name>
</gene>
<evidence type="ECO:0000256" key="2">
    <source>
        <dbReference type="ARBA" id="ARBA00012438"/>
    </source>
</evidence>
<reference evidence="10" key="1">
    <citation type="submission" date="2022-11" db="EMBL/GenBank/DDBJ databases">
        <authorList>
            <person name="Graham C."/>
            <person name="Newman J.D."/>
        </authorList>
    </citation>
    <scope>NUCLEOTIDE SEQUENCE</scope>
    <source>
        <strain evidence="10">DSM 19486</strain>
    </source>
</reference>
<dbReference type="PANTHER" id="PTHR43711:SF1">
    <property type="entry name" value="HISTIDINE KINASE 1"/>
    <property type="match status" value="1"/>
</dbReference>
<dbReference type="PRINTS" id="PR00344">
    <property type="entry name" value="BCTRLSENSOR"/>
</dbReference>
<keyword evidence="8" id="KW-0812">Transmembrane</keyword>
<dbReference type="InterPro" id="IPR036890">
    <property type="entry name" value="HATPase_C_sf"/>
</dbReference>
<evidence type="ECO:0000313" key="10">
    <source>
        <dbReference type="EMBL" id="MCX3266517.1"/>
    </source>
</evidence>
<evidence type="ECO:0000259" key="9">
    <source>
        <dbReference type="PROSITE" id="PS50109"/>
    </source>
</evidence>
<keyword evidence="3" id="KW-0597">Phosphoprotein</keyword>
<keyword evidence="4" id="KW-0808">Transferase</keyword>
<dbReference type="SMART" id="SM00028">
    <property type="entry name" value="TPR"/>
    <property type="match status" value="5"/>
</dbReference>
<evidence type="ECO:0000256" key="7">
    <source>
        <dbReference type="PROSITE-ProRule" id="PRU00339"/>
    </source>
</evidence>
<dbReference type="SUPFAM" id="SSF48452">
    <property type="entry name" value="TPR-like"/>
    <property type="match status" value="2"/>
</dbReference>
<dbReference type="PANTHER" id="PTHR43711">
    <property type="entry name" value="TWO-COMPONENT HISTIDINE KINASE"/>
    <property type="match status" value="1"/>
</dbReference>
<keyword evidence="7" id="KW-0802">TPR repeat</keyword>
<name>A0A9X3IA39_9SPHI</name>